<accession>A0A4D7QCT4</accession>
<comment type="similarity">
    <text evidence="1">Belongs to the thioesterase PaaI family.</text>
</comment>
<dbReference type="EMBL" id="CP039865">
    <property type="protein sequence ID" value="QCK85008.1"/>
    <property type="molecule type" value="Genomic_DNA"/>
</dbReference>
<keyword evidence="2" id="KW-0378">Hydrolase</keyword>
<dbReference type="InterPro" id="IPR039298">
    <property type="entry name" value="ACOT13"/>
</dbReference>
<feature type="domain" description="Thioesterase" evidence="3">
    <location>
        <begin position="48"/>
        <end position="122"/>
    </location>
</feature>
<gene>
    <name evidence="4" type="ORF">E8L99_04055</name>
</gene>
<dbReference type="PANTHER" id="PTHR21660:SF1">
    <property type="entry name" value="ACYL-COENZYME A THIOESTERASE 13"/>
    <property type="match status" value="1"/>
</dbReference>
<dbReference type="PANTHER" id="PTHR21660">
    <property type="entry name" value="THIOESTERASE SUPERFAMILY MEMBER-RELATED"/>
    <property type="match status" value="1"/>
</dbReference>
<dbReference type="AlphaFoldDB" id="A0A4D7QCT4"/>
<organism evidence="4 5">
    <name type="scientific">Phreatobacter aquaticus</name>
    <dbReference type="NCBI Taxonomy" id="2570229"/>
    <lineage>
        <taxon>Bacteria</taxon>
        <taxon>Pseudomonadati</taxon>
        <taxon>Pseudomonadota</taxon>
        <taxon>Alphaproteobacteria</taxon>
        <taxon>Hyphomicrobiales</taxon>
        <taxon>Phreatobacteraceae</taxon>
        <taxon>Phreatobacter</taxon>
    </lineage>
</organism>
<sequence length="137" mass="14337">MSSAIPEGYEASPVLDGNFGQSLGPLFRRLDGGGFAFRVGPEHRNGRGITHGGVLMTIADQTLGLTVQKAIDGGPAVTVTLNCDFVDGAQAGELIEVEAAVTRVTKSLVFVRGELKSGGRTVLTAAGIWKRMRPVEA</sequence>
<dbReference type="InterPro" id="IPR006683">
    <property type="entry name" value="Thioestr_dom"/>
</dbReference>
<keyword evidence="5" id="KW-1185">Reference proteome</keyword>
<dbReference type="OrthoDB" id="32575at2"/>
<evidence type="ECO:0000313" key="5">
    <source>
        <dbReference type="Proteomes" id="UP000298588"/>
    </source>
</evidence>
<dbReference type="CDD" id="cd03443">
    <property type="entry name" value="PaaI_thioesterase"/>
    <property type="match status" value="1"/>
</dbReference>
<dbReference type="RefSeq" id="WP_137098342.1">
    <property type="nucleotide sequence ID" value="NZ_CP039865.1"/>
</dbReference>
<dbReference type="Proteomes" id="UP000298588">
    <property type="component" value="Chromosome"/>
</dbReference>
<evidence type="ECO:0000259" key="3">
    <source>
        <dbReference type="Pfam" id="PF03061"/>
    </source>
</evidence>
<name>A0A4D7QCT4_9HYPH</name>
<proteinExistence type="inferred from homology"/>
<dbReference type="Pfam" id="PF03061">
    <property type="entry name" value="4HBT"/>
    <property type="match status" value="1"/>
</dbReference>
<reference evidence="4 5" key="1">
    <citation type="submission" date="2019-04" db="EMBL/GenBank/DDBJ databases">
        <title>Phreatobacter aquaticus sp. nov.</title>
        <authorList>
            <person name="Choi A."/>
            <person name="Baek K."/>
        </authorList>
    </citation>
    <scope>NUCLEOTIDE SEQUENCE [LARGE SCALE GENOMIC DNA]</scope>
    <source>
        <strain evidence="4 5">NMCR1094</strain>
    </source>
</reference>
<dbReference type="GO" id="GO:0047617">
    <property type="term" value="F:fatty acyl-CoA hydrolase activity"/>
    <property type="evidence" value="ECO:0007669"/>
    <property type="project" value="InterPro"/>
</dbReference>
<dbReference type="InterPro" id="IPR029069">
    <property type="entry name" value="HotDog_dom_sf"/>
</dbReference>
<protein>
    <submittedName>
        <fullName evidence="4">PaaI family thioesterase</fullName>
    </submittedName>
</protein>
<evidence type="ECO:0000256" key="1">
    <source>
        <dbReference type="ARBA" id="ARBA00008324"/>
    </source>
</evidence>
<evidence type="ECO:0000256" key="2">
    <source>
        <dbReference type="ARBA" id="ARBA00022801"/>
    </source>
</evidence>
<dbReference type="SUPFAM" id="SSF54637">
    <property type="entry name" value="Thioesterase/thiol ester dehydrase-isomerase"/>
    <property type="match status" value="1"/>
</dbReference>
<evidence type="ECO:0000313" key="4">
    <source>
        <dbReference type="EMBL" id="QCK85008.1"/>
    </source>
</evidence>
<dbReference type="Gene3D" id="3.10.129.10">
    <property type="entry name" value="Hotdog Thioesterase"/>
    <property type="match status" value="1"/>
</dbReference>
<dbReference type="KEGG" id="paqt:E8L99_04055"/>